<gene>
    <name evidence="1" type="ORF">NQ315_012879</name>
</gene>
<dbReference type="EMBL" id="JANEYG010000098">
    <property type="protein sequence ID" value="KAJ8913261.1"/>
    <property type="molecule type" value="Genomic_DNA"/>
</dbReference>
<keyword evidence="2" id="KW-1185">Reference proteome</keyword>
<dbReference type="AlphaFoldDB" id="A0AAV8VFV9"/>
<dbReference type="Proteomes" id="UP001159042">
    <property type="component" value="Unassembled WGS sequence"/>
</dbReference>
<protein>
    <submittedName>
        <fullName evidence="1">Uncharacterized protein</fullName>
    </submittedName>
</protein>
<reference evidence="1 2" key="1">
    <citation type="journal article" date="2023" name="Insect Mol. Biol.">
        <title>Genome sequencing provides insights into the evolution of gene families encoding plant cell wall-degrading enzymes in longhorned beetles.</title>
        <authorList>
            <person name="Shin N.R."/>
            <person name="Okamura Y."/>
            <person name="Kirsch R."/>
            <person name="Pauchet Y."/>
        </authorList>
    </citation>
    <scope>NUCLEOTIDE SEQUENCE [LARGE SCALE GENOMIC DNA]</scope>
    <source>
        <strain evidence="1">EAD_L_NR</strain>
    </source>
</reference>
<organism evidence="1 2">
    <name type="scientific">Exocentrus adspersus</name>
    <dbReference type="NCBI Taxonomy" id="1586481"/>
    <lineage>
        <taxon>Eukaryota</taxon>
        <taxon>Metazoa</taxon>
        <taxon>Ecdysozoa</taxon>
        <taxon>Arthropoda</taxon>
        <taxon>Hexapoda</taxon>
        <taxon>Insecta</taxon>
        <taxon>Pterygota</taxon>
        <taxon>Neoptera</taxon>
        <taxon>Endopterygota</taxon>
        <taxon>Coleoptera</taxon>
        <taxon>Polyphaga</taxon>
        <taxon>Cucujiformia</taxon>
        <taxon>Chrysomeloidea</taxon>
        <taxon>Cerambycidae</taxon>
        <taxon>Lamiinae</taxon>
        <taxon>Acanthocinini</taxon>
        <taxon>Exocentrus</taxon>
    </lineage>
</organism>
<proteinExistence type="predicted"/>
<accession>A0AAV8VFV9</accession>
<comment type="caution">
    <text evidence="1">The sequence shown here is derived from an EMBL/GenBank/DDBJ whole genome shotgun (WGS) entry which is preliminary data.</text>
</comment>
<name>A0AAV8VFV9_9CUCU</name>
<evidence type="ECO:0000313" key="1">
    <source>
        <dbReference type="EMBL" id="KAJ8913261.1"/>
    </source>
</evidence>
<sequence>MVFFFKNELPTLDKILCEIKQWPAIPNMSRSTLYKVMRQINFRYSAQIWNIDYAMGFTLLGMLNGFKNLLGSLPSYRNIDYAMGFTLLGMLNGFKNLLGDIFSVDMPHFLPLNFFGVHLCIPEEGPKIVSESSNSEIKEERKTECSLVISNYTNRLISEVPPDPVHPPQLYRCPEVKPETTIDNTPRFPSKLAPAARAIQSPKVPGIRRRVDTGNKIPNANSHKLVNISLPACALAESYSDTIHL</sequence>
<evidence type="ECO:0000313" key="2">
    <source>
        <dbReference type="Proteomes" id="UP001159042"/>
    </source>
</evidence>